<dbReference type="EMBL" id="PPCN01000021">
    <property type="protein sequence ID" value="POF27821.1"/>
    <property type="molecule type" value="Genomic_DNA"/>
</dbReference>
<feature type="compositionally biased region" description="Polar residues" evidence="1">
    <location>
        <begin position="699"/>
        <end position="717"/>
    </location>
</feature>
<comment type="caution">
    <text evidence="3">The sequence shown here is derived from an EMBL/GenBank/DDBJ whole genome shotgun (WGS) entry which is preliminary data.</text>
</comment>
<dbReference type="Proteomes" id="UP000236959">
    <property type="component" value="Unassembled WGS sequence"/>
</dbReference>
<gene>
    <name evidence="3" type="ORF">CLV41_12147</name>
</gene>
<dbReference type="RefSeq" id="WP_146048653.1">
    <property type="nucleotide sequence ID" value="NZ_PPCN01000021.1"/>
</dbReference>
<dbReference type="OrthoDB" id="7669659at2"/>
<keyword evidence="4" id="KW-1185">Reference proteome</keyword>
<accession>A0A2S3UJI9</accession>
<reference evidence="3 4" key="1">
    <citation type="submission" date="2018-01" db="EMBL/GenBank/DDBJ databases">
        <title>Genomic Encyclopedia of Archaeal and Bacterial Type Strains, Phase II (KMG-II): from individual species to whole genera.</title>
        <authorList>
            <person name="Goeker M."/>
        </authorList>
    </citation>
    <scope>NUCLEOTIDE SEQUENCE [LARGE SCALE GENOMIC DNA]</scope>
    <source>
        <strain evidence="3 4">DSM 17023</strain>
    </source>
</reference>
<protein>
    <submittedName>
        <fullName evidence="3">Uncharacterized protein</fullName>
    </submittedName>
</protein>
<keyword evidence="2" id="KW-0732">Signal</keyword>
<feature type="region of interest" description="Disordered" evidence="1">
    <location>
        <begin position="694"/>
        <end position="717"/>
    </location>
</feature>
<name>A0A2S3UJI9_9HYPH</name>
<feature type="compositionally biased region" description="Acidic residues" evidence="1">
    <location>
        <begin position="168"/>
        <end position="187"/>
    </location>
</feature>
<dbReference type="AlphaFoldDB" id="A0A2S3UJI9"/>
<organism evidence="3 4">
    <name type="scientific">Roseibium marinum</name>
    <dbReference type="NCBI Taxonomy" id="281252"/>
    <lineage>
        <taxon>Bacteria</taxon>
        <taxon>Pseudomonadati</taxon>
        <taxon>Pseudomonadota</taxon>
        <taxon>Alphaproteobacteria</taxon>
        <taxon>Hyphomicrobiales</taxon>
        <taxon>Stappiaceae</taxon>
        <taxon>Roseibium</taxon>
    </lineage>
</organism>
<feature type="chain" id="PRO_5015447140" evidence="2">
    <location>
        <begin position="24"/>
        <end position="826"/>
    </location>
</feature>
<sequence length="826" mass="89931">MRYTQIVSCGLMALVLASSTALTQAQTVPAVSPVSVKTSGTAEGEVLIKENLFTVSPALETELSADSAVPVQLQFNAQPNTAEAVDISGITAEGFTRKVSVNGEEIAQVVVTRLKKDTEFVDLEADKFTSQFGVESNRLLPTTAISVDGDEAEFVQAVARLSGTEEAREPEEELEDKENTVEDDTSVDEAGGGEGENPVAGGYETPERLEQEEEEEREPNVTYNVTTDGCEPEIDLVSGVVRQTSLSQTLEDGVVTETDACAPNGVVFPIQKNYEACEDIVDRDSLVATPQYASFYNDDRGARFDLAACQPDASMFYGINEDFDACSPDLDFSAEEVTMLSQFSYRGRGGKKVIVSECEPSEKVFQMEREYGVCGDFIDLKSGVAQAQYSLFYVDGKASRHKVSECLPDADKSFEIVEKQNCTFDFDLDNGRAIVNTSLLYTNDDGVELSVRECAPSQTIEPIQMRAEPNGCSMQHDFGAGVSTEMAMWTYEHEGQLFQASPCITTDTVYTHERVFDKNGIDVCSPIVDLANGQAVRQYRTEINVNGGAEIIAGCQPDEANMIGIYSTVNGCDDPASFDHDLAAGVSYGLERYYYDVAGRERTYVTACQKNDQTFTHSVSPNGWKYIDSELRAQQLVDVSINVNGKTFAIATSYLQPGTSEIAYSFVRNQDNPDYSAKYYNGCTEMVPTRRSKIYTRPDGSSYSKPSGNGTTINNGDKCTRTVQTRKLNNMKINLAVKGYSATVRDGSGKTFAVSNGCGSGGKTYSGKGPYSLVGQSGPAAGCNHPSNKVIYYHQNDERTKVTYPTGNVTYSSWKTVSWSTTVTGS</sequence>
<proteinExistence type="predicted"/>
<feature type="signal peptide" evidence="2">
    <location>
        <begin position="1"/>
        <end position="23"/>
    </location>
</feature>
<evidence type="ECO:0000313" key="3">
    <source>
        <dbReference type="EMBL" id="POF27821.1"/>
    </source>
</evidence>
<feature type="region of interest" description="Disordered" evidence="1">
    <location>
        <begin position="162"/>
        <end position="228"/>
    </location>
</feature>
<evidence type="ECO:0000256" key="2">
    <source>
        <dbReference type="SAM" id="SignalP"/>
    </source>
</evidence>
<evidence type="ECO:0000313" key="4">
    <source>
        <dbReference type="Proteomes" id="UP000236959"/>
    </source>
</evidence>
<evidence type="ECO:0000256" key="1">
    <source>
        <dbReference type="SAM" id="MobiDB-lite"/>
    </source>
</evidence>